<dbReference type="STRING" id="754476.Q7A_103"/>
<proteinExistence type="inferred from homology"/>
<dbReference type="PANTHER" id="PTHR46696:SF6">
    <property type="entry name" value="P450, PUTATIVE (EUROFUNG)-RELATED"/>
    <property type="match status" value="1"/>
</dbReference>
<reference evidence="2 3" key="2">
    <citation type="journal article" date="2013" name="Int. J. Syst. Evol. Microbiol.">
        <title>Methylophaga nitratireducenticrescens sp. nov. and Methylophaga frappieri sp. nov., isolated from the biofilm of the methanol-fed denitrification system treating the seawater at the Montreal Biodome.</title>
        <authorList>
            <person name="Villeneuve C."/>
            <person name="Martineau C."/>
            <person name="Mauffrey F."/>
            <person name="Villemur R."/>
        </authorList>
    </citation>
    <scope>NUCLEOTIDE SEQUENCE [LARGE SCALE GENOMIC DNA]</scope>
    <source>
        <strain evidence="2 3">JAM1</strain>
    </source>
</reference>
<dbReference type="SUPFAM" id="SSF48264">
    <property type="entry name" value="Cytochrome P450"/>
    <property type="match status" value="1"/>
</dbReference>
<dbReference type="InterPro" id="IPR002397">
    <property type="entry name" value="Cyt_P450_B"/>
</dbReference>
<dbReference type="HOGENOM" id="CLU_033716_0_1_6"/>
<dbReference type="GO" id="GO:0020037">
    <property type="term" value="F:heme binding"/>
    <property type="evidence" value="ECO:0007669"/>
    <property type="project" value="InterPro"/>
</dbReference>
<name>I1XEZ5_METNJ</name>
<dbReference type="InterPro" id="IPR001128">
    <property type="entry name" value="Cyt_P450"/>
</dbReference>
<gene>
    <name evidence="2" type="ordered locus">Q7A_103</name>
</gene>
<dbReference type="AlphaFoldDB" id="I1XEZ5"/>
<keyword evidence="3" id="KW-1185">Reference proteome</keyword>
<dbReference type="Proteomes" id="UP000009144">
    <property type="component" value="Chromosome"/>
</dbReference>
<dbReference type="GO" id="GO:0004497">
    <property type="term" value="F:monooxygenase activity"/>
    <property type="evidence" value="ECO:0007669"/>
    <property type="project" value="InterPro"/>
</dbReference>
<dbReference type="KEGG" id="mej:Q7A_103"/>
<dbReference type="EMBL" id="CP003390">
    <property type="protein sequence ID" value="AFI82964.1"/>
    <property type="molecule type" value="Genomic_DNA"/>
</dbReference>
<dbReference type="GO" id="GO:0005506">
    <property type="term" value="F:iron ion binding"/>
    <property type="evidence" value="ECO:0007669"/>
    <property type="project" value="InterPro"/>
</dbReference>
<sequence>MANNSRKADWNPRSEEALKDQISTYDTMRTQCPVAWSDYQHWTLFRHGDVMRVLEDHHSFSNAASSHLSVPNGMDPPEHALYRQVIEPYFSTQAMSEFEPTCRNIARQLVDTLPSGQPFDVVDLFSRAFALQIQCAFMGWPDSLRAPLREWVLKNHHATLSGDRQAMADVAHEFDGYIHDLLETRRQAGANAPKDVTTSLMKETVNGQTMTDEALTSLLRNWTVGELATISASVSILLNYLSEHPDLMHSLSIDTNALSDAIDEILRMDAPLMSNRRVTTRDVEMGGKSIPAGEKITILWASANRDEEVFGDPDAFSPQQNREQNLLYGAGIHVCPGAPLARMELRVLMEEFLAAVDTLKHAPNEQAERAVFPTGGFSYLPMIIEKN</sequence>
<accession>I1XEZ5</accession>
<evidence type="ECO:0000256" key="1">
    <source>
        <dbReference type="ARBA" id="ARBA00010617"/>
    </source>
</evidence>
<dbReference type="PRINTS" id="PR00359">
    <property type="entry name" value="BP450"/>
</dbReference>
<evidence type="ECO:0000313" key="3">
    <source>
        <dbReference type="Proteomes" id="UP000009144"/>
    </source>
</evidence>
<reference evidence="2 3" key="1">
    <citation type="journal article" date="2012" name="J. Bacteriol.">
        <title>Complete genome sequences of Methylophaga sp. strain JAM1 and Methylophaga sp. strain JAM7.</title>
        <authorList>
            <person name="Villeneuve C."/>
            <person name="Martineau C."/>
            <person name="Mauffrey F."/>
            <person name="Villemur R."/>
        </authorList>
    </citation>
    <scope>NUCLEOTIDE SEQUENCE [LARGE SCALE GENOMIC DNA]</scope>
    <source>
        <strain evidence="2 3">JAM1</strain>
    </source>
</reference>
<dbReference type="Pfam" id="PF00067">
    <property type="entry name" value="p450"/>
    <property type="match status" value="1"/>
</dbReference>
<dbReference type="PANTHER" id="PTHR46696">
    <property type="entry name" value="P450, PUTATIVE (EUROFUNG)-RELATED"/>
    <property type="match status" value="1"/>
</dbReference>
<dbReference type="OrthoDB" id="4258484at2"/>
<dbReference type="CDD" id="cd11079">
    <property type="entry name" value="Cyp_unk"/>
    <property type="match status" value="1"/>
</dbReference>
<protein>
    <submittedName>
        <fullName evidence="2">Cytochrome P450 hydroxylase</fullName>
    </submittedName>
</protein>
<dbReference type="PATRIC" id="fig|754476.3.peg.102"/>
<dbReference type="InterPro" id="IPR036396">
    <property type="entry name" value="Cyt_P450_sf"/>
</dbReference>
<comment type="similarity">
    <text evidence="1">Belongs to the cytochrome P450 family.</text>
</comment>
<dbReference type="Gene3D" id="1.10.630.10">
    <property type="entry name" value="Cytochrome P450"/>
    <property type="match status" value="1"/>
</dbReference>
<organism evidence="2 3">
    <name type="scientific">Methylophaga nitratireducenticrescens</name>
    <dbReference type="NCBI Taxonomy" id="754476"/>
    <lineage>
        <taxon>Bacteria</taxon>
        <taxon>Pseudomonadati</taxon>
        <taxon>Pseudomonadota</taxon>
        <taxon>Gammaproteobacteria</taxon>
        <taxon>Thiotrichales</taxon>
        <taxon>Piscirickettsiaceae</taxon>
        <taxon>Methylophaga</taxon>
    </lineage>
</organism>
<dbReference type="eggNOG" id="COG2124">
    <property type="taxonomic scope" value="Bacteria"/>
</dbReference>
<dbReference type="RefSeq" id="WP_014705340.1">
    <property type="nucleotide sequence ID" value="NC_017857.3"/>
</dbReference>
<dbReference type="GO" id="GO:0016705">
    <property type="term" value="F:oxidoreductase activity, acting on paired donors, with incorporation or reduction of molecular oxygen"/>
    <property type="evidence" value="ECO:0007669"/>
    <property type="project" value="InterPro"/>
</dbReference>
<evidence type="ECO:0000313" key="2">
    <source>
        <dbReference type="EMBL" id="AFI82964.1"/>
    </source>
</evidence>